<comment type="caution">
    <text evidence="1">The sequence shown here is derived from an EMBL/GenBank/DDBJ whole genome shotgun (WGS) entry which is preliminary data.</text>
</comment>
<evidence type="ECO:0000313" key="1">
    <source>
        <dbReference type="EMBL" id="KAJ3665112.1"/>
    </source>
</evidence>
<evidence type="ECO:0000313" key="2">
    <source>
        <dbReference type="Proteomes" id="UP001168821"/>
    </source>
</evidence>
<organism evidence="1 2">
    <name type="scientific">Zophobas morio</name>
    <dbReference type="NCBI Taxonomy" id="2755281"/>
    <lineage>
        <taxon>Eukaryota</taxon>
        <taxon>Metazoa</taxon>
        <taxon>Ecdysozoa</taxon>
        <taxon>Arthropoda</taxon>
        <taxon>Hexapoda</taxon>
        <taxon>Insecta</taxon>
        <taxon>Pterygota</taxon>
        <taxon>Neoptera</taxon>
        <taxon>Endopterygota</taxon>
        <taxon>Coleoptera</taxon>
        <taxon>Polyphaga</taxon>
        <taxon>Cucujiformia</taxon>
        <taxon>Tenebrionidae</taxon>
        <taxon>Zophobas</taxon>
    </lineage>
</organism>
<dbReference type="Proteomes" id="UP001168821">
    <property type="component" value="Unassembled WGS sequence"/>
</dbReference>
<name>A0AA38J551_9CUCU</name>
<dbReference type="EMBL" id="JALNTZ010000001">
    <property type="protein sequence ID" value="KAJ3665112.1"/>
    <property type="molecule type" value="Genomic_DNA"/>
</dbReference>
<accession>A0AA38J551</accession>
<proteinExistence type="predicted"/>
<protein>
    <submittedName>
        <fullName evidence="1">Uncharacterized protein</fullName>
    </submittedName>
</protein>
<sequence length="168" mass="18245">MSWSEALSGLDEPESCLALLRDGGVAAGVGDRSSPRGCRPLFVVLKAVSTIHASKSRWRRRARRTGVGPGSTCTVSTERSSEHWHHCLGAVPFRYRWRSLLDCGAVSWRAEPGSRWGWGTQVSRCCSAVIAVAAPGVVSQPVLASDCHPRRPTGRQLAPRAHLWTHAP</sequence>
<dbReference type="AlphaFoldDB" id="A0AA38J551"/>
<gene>
    <name evidence="1" type="ORF">Zmor_000625</name>
</gene>
<keyword evidence="2" id="KW-1185">Reference proteome</keyword>
<reference evidence="1" key="1">
    <citation type="journal article" date="2023" name="G3 (Bethesda)">
        <title>Whole genome assemblies of Zophobas morio and Tenebrio molitor.</title>
        <authorList>
            <person name="Kaur S."/>
            <person name="Stinson S.A."/>
            <person name="diCenzo G.C."/>
        </authorList>
    </citation>
    <scope>NUCLEOTIDE SEQUENCE</scope>
    <source>
        <strain evidence="1">QUZm001</strain>
    </source>
</reference>